<accession>A0A9P6RAZ6</accession>
<dbReference type="InterPro" id="IPR016053">
    <property type="entry name" value="Haem_Oase-like"/>
</dbReference>
<dbReference type="GO" id="GO:0004392">
    <property type="term" value="F:heme oxygenase (decyclizing) activity"/>
    <property type="evidence" value="ECO:0007669"/>
    <property type="project" value="UniProtKB-EC"/>
</dbReference>
<evidence type="ECO:0000313" key="8">
    <source>
        <dbReference type="EMBL" id="KAG0316431.1"/>
    </source>
</evidence>
<dbReference type="GO" id="GO:0046872">
    <property type="term" value="F:metal ion binding"/>
    <property type="evidence" value="ECO:0007669"/>
    <property type="project" value="UniProtKB-KW"/>
</dbReference>
<name>A0A9P6RAZ6_9FUNG</name>
<keyword evidence="4" id="KW-0479">Metal-binding</keyword>
<sequence>MTADQPMGLLAVDLREGTKDIHVMAERSKFFKCFFKGTVTPALYGRVLISLHHVYSALERILEKHKNDPNIELIYFREELSRKQGLEEDLEFFNGPDWRAMLSTITPAQQSYVDAIERCSRMDKPELLVAHAYVRYLGDLSGGQMLAKKLQKNNALPEGKGVAFYQFDKIEDKSAFKELFRIRLNQVEVDKETYREIIQEARQAFAKTIELFQEFDHELEDLSSSQTPSLLLSSPLPSPSLSVGGVSMEKTEMKGLTKEGDRTFKLQPASAGLNSLFLAVAGVSRASDLLLSFVPVNLIRSFATAVGIV</sequence>
<dbReference type="CDD" id="cd19165">
    <property type="entry name" value="HemeO"/>
    <property type="match status" value="1"/>
</dbReference>
<organism evidence="8 9">
    <name type="scientific">Dissophora globulifera</name>
    <dbReference type="NCBI Taxonomy" id="979702"/>
    <lineage>
        <taxon>Eukaryota</taxon>
        <taxon>Fungi</taxon>
        <taxon>Fungi incertae sedis</taxon>
        <taxon>Mucoromycota</taxon>
        <taxon>Mortierellomycotina</taxon>
        <taxon>Mortierellomycetes</taxon>
        <taxon>Mortierellales</taxon>
        <taxon>Mortierellaceae</taxon>
        <taxon>Dissophora</taxon>
    </lineage>
</organism>
<dbReference type="InterPro" id="IPR002051">
    <property type="entry name" value="Haem_Oase"/>
</dbReference>
<dbReference type="InterPro" id="IPR018207">
    <property type="entry name" value="Haem_oxygenase_CS"/>
</dbReference>
<keyword evidence="6" id="KW-0408">Iron</keyword>
<dbReference type="Proteomes" id="UP000738325">
    <property type="component" value="Unassembled WGS sequence"/>
</dbReference>
<evidence type="ECO:0000256" key="5">
    <source>
        <dbReference type="ARBA" id="ARBA00023002"/>
    </source>
</evidence>
<evidence type="ECO:0000256" key="2">
    <source>
        <dbReference type="ARBA" id="ARBA00012360"/>
    </source>
</evidence>
<gene>
    <name evidence="8" type="ORF">BGZ99_006913</name>
</gene>
<keyword evidence="3" id="KW-0349">Heme</keyword>
<evidence type="ECO:0000313" key="9">
    <source>
        <dbReference type="Proteomes" id="UP000738325"/>
    </source>
</evidence>
<dbReference type="EMBL" id="JAAAIP010000482">
    <property type="protein sequence ID" value="KAG0316431.1"/>
    <property type="molecule type" value="Genomic_DNA"/>
</dbReference>
<dbReference type="PANTHER" id="PTHR10720">
    <property type="entry name" value="HEME OXYGENASE"/>
    <property type="match status" value="1"/>
</dbReference>
<dbReference type="GO" id="GO:0020037">
    <property type="term" value="F:heme binding"/>
    <property type="evidence" value="ECO:0007669"/>
    <property type="project" value="TreeGrafter"/>
</dbReference>
<dbReference type="GO" id="GO:0006788">
    <property type="term" value="P:heme oxidation"/>
    <property type="evidence" value="ECO:0007669"/>
    <property type="project" value="InterPro"/>
</dbReference>
<dbReference type="Gene3D" id="1.20.910.10">
    <property type="entry name" value="Heme oxygenase-like"/>
    <property type="match status" value="1"/>
</dbReference>
<dbReference type="OrthoDB" id="652091at2759"/>
<dbReference type="Pfam" id="PF01126">
    <property type="entry name" value="Heme_oxygenase"/>
    <property type="match status" value="1"/>
</dbReference>
<dbReference type="PRINTS" id="PR00088">
    <property type="entry name" value="HAEMOXYGNASE"/>
</dbReference>
<protein>
    <recommendedName>
        <fullName evidence="2">heme oxygenase (biliverdin-producing)</fullName>
        <ecNumber evidence="2">1.14.14.18</ecNumber>
    </recommendedName>
</protein>
<evidence type="ECO:0000256" key="6">
    <source>
        <dbReference type="ARBA" id="ARBA00023004"/>
    </source>
</evidence>
<dbReference type="AlphaFoldDB" id="A0A9P6RAZ6"/>
<evidence type="ECO:0000256" key="1">
    <source>
        <dbReference type="ARBA" id="ARBA00006134"/>
    </source>
</evidence>
<dbReference type="SUPFAM" id="SSF48613">
    <property type="entry name" value="Heme oxygenase-like"/>
    <property type="match status" value="1"/>
</dbReference>
<dbReference type="PROSITE" id="PS00593">
    <property type="entry name" value="HEME_OXYGENASE"/>
    <property type="match status" value="1"/>
</dbReference>
<comment type="catalytic activity">
    <reaction evidence="7">
        <text>heme b + 3 reduced [NADPH--hemoprotein reductase] + 3 O2 = biliverdin IXalpha + CO + Fe(2+) + 3 oxidized [NADPH--hemoprotein reductase] + 3 H2O + H(+)</text>
        <dbReference type="Rhea" id="RHEA:21764"/>
        <dbReference type="Rhea" id="RHEA-COMP:11964"/>
        <dbReference type="Rhea" id="RHEA-COMP:11965"/>
        <dbReference type="ChEBI" id="CHEBI:15377"/>
        <dbReference type="ChEBI" id="CHEBI:15378"/>
        <dbReference type="ChEBI" id="CHEBI:15379"/>
        <dbReference type="ChEBI" id="CHEBI:17245"/>
        <dbReference type="ChEBI" id="CHEBI:29033"/>
        <dbReference type="ChEBI" id="CHEBI:57618"/>
        <dbReference type="ChEBI" id="CHEBI:57991"/>
        <dbReference type="ChEBI" id="CHEBI:58210"/>
        <dbReference type="ChEBI" id="CHEBI:60344"/>
        <dbReference type="EC" id="1.14.14.18"/>
    </reaction>
</comment>
<keyword evidence="9" id="KW-1185">Reference proteome</keyword>
<dbReference type="EC" id="1.14.14.18" evidence="2"/>
<dbReference type="GO" id="GO:0042167">
    <property type="term" value="P:heme catabolic process"/>
    <property type="evidence" value="ECO:0007669"/>
    <property type="project" value="TreeGrafter"/>
</dbReference>
<comment type="similarity">
    <text evidence="1">Belongs to the heme oxygenase family.</text>
</comment>
<comment type="caution">
    <text evidence="8">The sequence shown here is derived from an EMBL/GenBank/DDBJ whole genome shotgun (WGS) entry which is preliminary data.</text>
</comment>
<evidence type="ECO:0000256" key="4">
    <source>
        <dbReference type="ARBA" id="ARBA00022723"/>
    </source>
</evidence>
<dbReference type="GO" id="GO:0006979">
    <property type="term" value="P:response to oxidative stress"/>
    <property type="evidence" value="ECO:0007669"/>
    <property type="project" value="TreeGrafter"/>
</dbReference>
<dbReference type="InterPro" id="IPR016084">
    <property type="entry name" value="Haem_Oase-like_multi-hlx"/>
</dbReference>
<dbReference type="PANTHER" id="PTHR10720:SF0">
    <property type="entry name" value="HEME OXYGENASE"/>
    <property type="match status" value="1"/>
</dbReference>
<evidence type="ECO:0000256" key="3">
    <source>
        <dbReference type="ARBA" id="ARBA00022617"/>
    </source>
</evidence>
<reference evidence="8" key="1">
    <citation type="journal article" date="2020" name="Fungal Divers.">
        <title>Resolving the Mortierellaceae phylogeny through synthesis of multi-gene phylogenetics and phylogenomics.</title>
        <authorList>
            <person name="Vandepol N."/>
            <person name="Liber J."/>
            <person name="Desiro A."/>
            <person name="Na H."/>
            <person name="Kennedy M."/>
            <person name="Barry K."/>
            <person name="Grigoriev I.V."/>
            <person name="Miller A.N."/>
            <person name="O'Donnell K."/>
            <person name="Stajich J.E."/>
            <person name="Bonito G."/>
        </authorList>
    </citation>
    <scope>NUCLEOTIDE SEQUENCE</scope>
    <source>
        <strain evidence="8">REB-010B</strain>
    </source>
</reference>
<keyword evidence="5" id="KW-0560">Oxidoreductase</keyword>
<evidence type="ECO:0000256" key="7">
    <source>
        <dbReference type="ARBA" id="ARBA00048328"/>
    </source>
</evidence>
<proteinExistence type="inferred from homology"/>